<protein>
    <recommendedName>
        <fullName evidence="4">Secreted protein</fullName>
    </recommendedName>
</protein>
<dbReference type="Proteomes" id="UP000799441">
    <property type="component" value="Unassembled WGS sequence"/>
</dbReference>
<gene>
    <name evidence="2" type="ORF">K431DRAFT_289008</name>
</gene>
<keyword evidence="3" id="KW-1185">Reference proteome</keyword>
<evidence type="ECO:0008006" key="4">
    <source>
        <dbReference type="Google" id="ProtNLM"/>
    </source>
</evidence>
<evidence type="ECO:0000256" key="1">
    <source>
        <dbReference type="SAM" id="SignalP"/>
    </source>
</evidence>
<evidence type="ECO:0000313" key="3">
    <source>
        <dbReference type="Proteomes" id="UP000799441"/>
    </source>
</evidence>
<feature type="signal peptide" evidence="1">
    <location>
        <begin position="1"/>
        <end position="22"/>
    </location>
</feature>
<dbReference type="AlphaFoldDB" id="A0A9P4PZY6"/>
<dbReference type="EMBL" id="MU003857">
    <property type="protein sequence ID" value="KAF2716935.1"/>
    <property type="molecule type" value="Genomic_DNA"/>
</dbReference>
<keyword evidence="1" id="KW-0732">Signal</keyword>
<name>A0A9P4PZY6_9PEZI</name>
<organism evidence="2 3">
    <name type="scientific">Polychaeton citri CBS 116435</name>
    <dbReference type="NCBI Taxonomy" id="1314669"/>
    <lineage>
        <taxon>Eukaryota</taxon>
        <taxon>Fungi</taxon>
        <taxon>Dikarya</taxon>
        <taxon>Ascomycota</taxon>
        <taxon>Pezizomycotina</taxon>
        <taxon>Dothideomycetes</taxon>
        <taxon>Dothideomycetidae</taxon>
        <taxon>Capnodiales</taxon>
        <taxon>Capnodiaceae</taxon>
        <taxon>Polychaeton</taxon>
    </lineage>
</organism>
<proteinExistence type="predicted"/>
<sequence length="190" mass="20707">MSHVVAAGCCCCICFFPFPSLSQSLPMQIYVPQLQARRGEAKAKGSHSTTAAPQPFLSCVVWQRPAPVHRQQVSQPYSQSLIGLLSSSATITSNSLIGLRFSPPHVTGPWVFGRHPLADVTVKNADHHCNECILRKRVACFLRPLPIVSPSPSSCTRCANVFAGIARCRTTTSAYAGDWPGDWIFLPMQI</sequence>
<feature type="chain" id="PRO_5040253788" description="Secreted protein" evidence="1">
    <location>
        <begin position="23"/>
        <end position="190"/>
    </location>
</feature>
<reference evidence="2" key="1">
    <citation type="journal article" date="2020" name="Stud. Mycol.">
        <title>101 Dothideomycetes genomes: a test case for predicting lifestyles and emergence of pathogens.</title>
        <authorList>
            <person name="Haridas S."/>
            <person name="Albert R."/>
            <person name="Binder M."/>
            <person name="Bloem J."/>
            <person name="Labutti K."/>
            <person name="Salamov A."/>
            <person name="Andreopoulos B."/>
            <person name="Baker S."/>
            <person name="Barry K."/>
            <person name="Bills G."/>
            <person name="Bluhm B."/>
            <person name="Cannon C."/>
            <person name="Castanera R."/>
            <person name="Culley D."/>
            <person name="Daum C."/>
            <person name="Ezra D."/>
            <person name="Gonzalez J."/>
            <person name="Henrissat B."/>
            <person name="Kuo A."/>
            <person name="Liang C."/>
            <person name="Lipzen A."/>
            <person name="Lutzoni F."/>
            <person name="Magnuson J."/>
            <person name="Mondo S."/>
            <person name="Nolan M."/>
            <person name="Ohm R."/>
            <person name="Pangilinan J."/>
            <person name="Park H.-J."/>
            <person name="Ramirez L."/>
            <person name="Alfaro M."/>
            <person name="Sun H."/>
            <person name="Tritt A."/>
            <person name="Yoshinaga Y."/>
            <person name="Zwiers L.-H."/>
            <person name="Turgeon B."/>
            <person name="Goodwin S."/>
            <person name="Spatafora J."/>
            <person name="Crous P."/>
            <person name="Grigoriev I."/>
        </authorList>
    </citation>
    <scope>NUCLEOTIDE SEQUENCE</scope>
    <source>
        <strain evidence="2">CBS 116435</strain>
    </source>
</reference>
<evidence type="ECO:0000313" key="2">
    <source>
        <dbReference type="EMBL" id="KAF2716935.1"/>
    </source>
</evidence>
<comment type="caution">
    <text evidence="2">The sequence shown here is derived from an EMBL/GenBank/DDBJ whole genome shotgun (WGS) entry which is preliminary data.</text>
</comment>
<accession>A0A9P4PZY6</accession>